<dbReference type="KEGG" id="ehx:EMIHUDRAFT_72437"/>
<dbReference type="eggNOG" id="ENOG502QQ91">
    <property type="taxonomic scope" value="Eukaryota"/>
</dbReference>
<dbReference type="GeneID" id="17276529"/>
<keyword evidence="3" id="KW-1185">Reference proteome</keyword>
<evidence type="ECO:0000256" key="1">
    <source>
        <dbReference type="SAM" id="Coils"/>
    </source>
</evidence>
<dbReference type="GO" id="GO:0005737">
    <property type="term" value="C:cytoplasm"/>
    <property type="evidence" value="ECO:0007669"/>
    <property type="project" value="TreeGrafter"/>
</dbReference>
<feature type="coiled-coil region" evidence="1">
    <location>
        <begin position="101"/>
        <end position="254"/>
    </location>
</feature>
<reference evidence="2" key="2">
    <citation type="submission" date="2024-10" db="UniProtKB">
        <authorList>
            <consortium name="EnsemblProtists"/>
        </authorList>
    </citation>
    <scope>IDENTIFICATION</scope>
</reference>
<protein>
    <submittedName>
        <fullName evidence="2">Uncharacterized protein</fullName>
    </submittedName>
</protein>
<proteinExistence type="predicted"/>
<dbReference type="Pfam" id="PF08647">
    <property type="entry name" value="BRE1"/>
    <property type="match status" value="1"/>
</dbReference>
<dbReference type="InterPro" id="IPR037386">
    <property type="entry name" value="CCDC40"/>
</dbReference>
<organism evidence="2 3">
    <name type="scientific">Emiliania huxleyi (strain CCMP1516)</name>
    <dbReference type="NCBI Taxonomy" id="280463"/>
    <lineage>
        <taxon>Eukaryota</taxon>
        <taxon>Haptista</taxon>
        <taxon>Haptophyta</taxon>
        <taxon>Prymnesiophyceae</taxon>
        <taxon>Isochrysidales</taxon>
        <taxon>Noelaerhabdaceae</taxon>
        <taxon>Emiliania</taxon>
    </lineage>
</organism>
<dbReference type="PaxDb" id="2903-EOD31256"/>
<keyword evidence="1" id="KW-0175">Coiled coil</keyword>
<dbReference type="RefSeq" id="XP_005783685.1">
    <property type="nucleotide sequence ID" value="XM_005783628.1"/>
</dbReference>
<dbReference type="GO" id="GO:0035082">
    <property type="term" value="P:axoneme assembly"/>
    <property type="evidence" value="ECO:0007669"/>
    <property type="project" value="InterPro"/>
</dbReference>
<dbReference type="PANTHER" id="PTHR16275:SF8">
    <property type="entry name" value="COILED-COIL DOMAIN-CONTAINING PROTEIN 40"/>
    <property type="match status" value="1"/>
</dbReference>
<feature type="coiled-coil region" evidence="1">
    <location>
        <begin position="714"/>
        <end position="783"/>
    </location>
</feature>
<evidence type="ECO:0000313" key="3">
    <source>
        <dbReference type="Proteomes" id="UP000013827"/>
    </source>
</evidence>
<dbReference type="EnsemblProtists" id="EOD31256">
    <property type="protein sequence ID" value="EOD31256"/>
    <property type="gene ID" value="EMIHUDRAFT_72437"/>
</dbReference>
<sequence length="854" mass="96290">MLDPDHPMLARVQEALRRQMSKAREVKVQRLQDQREELARQVRKREDVGVKLYQAQQQLAKLQMGLEKAHDNGALVHQQREEAEAELGRVRGAYGEALGESKELRGRYEKYQSELDQLAATIRQVEAFNEQMRSEIAVTRRATYKAEEAVSKLEGDKRSQDHLIDALSERLKREQEQLSLTEAQITSQRKESEGAQSTLRAASEEMEAIRFEKRQLQAQWKTSLVGLEKRDEALQAAEEAIRKQGEQRRTLEAQSAGLRKAVLAEEEGHEQLTSTSNKLGAELRGVEAQIEAGREKRAAAEERVALIHKSLEQTEAEIAREGADFAQRQREVAAVEGQVQKVQQAARRLEESVLSSVGEKVALERGTHHAMQEAKKVRQKIDESETAEAQLRNELARLKVDGLNVRSHSAQLESQLAELNEELEEADGVARQYEVESRRREVEVEKKQHELDGLNRKFEALMEKRAGVAGLDEDAGPLEATIASLKKEIGAKAADCAQTQQRWVQKQAELVAVETSNGGVADAMHEQRSRLAILRQKQLRFAAELEGERKERKAVERASESQRLEMSKVNRAAAEFEGKQSALAEENYAMEAGFKQRLKECEVEALELEARIISLKEEKEQYLLDVTEAEKQARLIEEKIALQRETRAALDPTVGASETRAMQREIHRMQLRYSQLQRRQEMMVADMERNVYKRDNIEAKGKTAAGRKGAPPTQAALRKQVDELSKKLRATTQEANVTQLEVKKLLAAQQARGEEVDRAHRACEEAKAAAREMQRAVANQEREARLLELPLRQHERLVGKLRAAADGSYQPTAQLSQQLAESEVVAVRLQQVASELSAHFTHLAPQIQAAVAAT</sequence>
<dbReference type="HOGENOM" id="CLU_008826_1_0_1"/>
<name>A0A0D3K671_EMIH1</name>
<evidence type="ECO:0000313" key="2">
    <source>
        <dbReference type="EnsemblProtists" id="EOD31256"/>
    </source>
</evidence>
<feature type="coiled-coil region" evidence="1">
    <location>
        <begin position="21"/>
        <end position="48"/>
    </location>
</feature>
<accession>A0A0D3K671</accession>
<feature type="coiled-coil region" evidence="1">
    <location>
        <begin position="283"/>
        <end position="464"/>
    </location>
</feature>
<dbReference type="PANTHER" id="PTHR16275">
    <property type="entry name" value="COILED-COIL DOMAIN-CONTAINING PROTEIN 40"/>
    <property type="match status" value="1"/>
</dbReference>
<feature type="coiled-coil region" evidence="1">
    <location>
        <begin position="598"/>
        <end position="679"/>
    </location>
</feature>
<dbReference type="AlphaFoldDB" id="A0A0D3K671"/>
<dbReference type="STRING" id="2903.R1F7C7"/>
<reference evidence="3" key="1">
    <citation type="journal article" date="2013" name="Nature">
        <title>Pan genome of the phytoplankton Emiliania underpins its global distribution.</title>
        <authorList>
            <person name="Read B.A."/>
            <person name="Kegel J."/>
            <person name="Klute M.J."/>
            <person name="Kuo A."/>
            <person name="Lefebvre S.C."/>
            <person name="Maumus F."/>
            <person name="Mayer C."/>
            <person name="Miller J."/>
            <person name="Monier A."/>
            <person name="Salamov A."/>
            <person name="Young J."/>
            <person name="Aguilar M."/>
            <person name="Claverie J.M."/>
            <person name="Frickenhaus S."/>
            <person name="Gonzalez K."/>
            <person name="Herman E.K."/>
            <person name="Lin Y.C."/>
            <person name="Napier J."/>
            <person name="Ogata H."/>
            <person name="Sarno A.F."/>
            <person name="Shmutz J."/>
            <person name="Schroeder D."/>
            <person name="de Vargas C."/>
            <person name="Verret F."/>
            <person name="von Dassow P."/>
            <person name="Valentin K."/>
            <person name="Van de Peer Y."/>
            <person name="Wheeler G."/>
            <person name="Dacks J.B."/>
            <person name="Delwiche C.F."/>
            <person name="Dyhrman S.T."/>
            <person name="Glockner G."/>
            <person name="John U."/>
            <person name="Richards T."/>
            <person name="Worden A.Z."/>
            <person name="Zhang X."/>
            <person name="Grigoriev I.V."/>
            <person name="Allen A.E."/>
            <person name="Bidle K."/>
            <person name="Borodovsky M."/>
            <person name="Bowler C."/>
            <person name="Brownlee C."/>
            <person name="Cock J.M."/>
            <person name="Elias M."/>
            <person name="Gladyshev V.N."/>
            <person name="Groth M."/>
            <person name="Guda C."/>
            <person name="Hadaegh A."/>
            <person name="Iglesias-Rodriguez M.D."/>
            <person name="Jenkins J."/>
            <person name="Jones B.M."/>
            <person name="Lawson T."/>
            <person name="Leese F."/>
            <person name="Lindquist E."/>
            <person name="Lobanov A."/>
            <person name="Lomsadze A."/>
            <person name="Malik S.B."/>
            <person name="Marsh M.E."/>
            <person name="Mackinder L."/>
            <person name="Mock T."/>
            <person name="Mueller-Roeber B."/>
            <person name="Pagarete A."/>
            <person name="Parker M."/>
            <person name="Probert I."/>
            <person name="Quesneville H."/>
            <person name="Raines C."/>
            <person name="Rensing S.A."/>
            <person name="Riano-Pachon D.M."/>
            <person name="Richier S."/>
            <person name="Rokitta S."/>
            <person name="Shiraiwa Y."/>
            <person name="Soanes D.M."/>
            <person name="van der Giezen M."/>
            <person name="Wahlund T.M."/>
            <person name="Williams B."/>
            <person name="Wilson W."/>
            <person name="Wolfe G."/>
            <person name="Wurch L.L."/>
        </authorList>
    </citation>
    <scope>NUCLEOTIDE SEQUENCE</scope>
</reference>
<dbReference type="Proteomes" id="UP000013827">
    <property type="component" value="Unassembled WGS sequence"/>
</dbReference>